<comment type="caution">
    <text evidence="1">The sequence shown here is derived from an EMBL/GenBank/DDBJ whole genome shotgun (WGS) entry which is preliminary data.</text>
</comment>
<sequence>MKLVPKVDINGSFIEDEIMDDSFFGVVPFYSQWGETDGGGEYKEPEIAGYVIGYVVPSGLYKPRFDLVAWATYQEAVSEYQAACAKWSAIPEEERGEASMYVSPEQPKLWIEGLTPEEIAQLQSEGDLSIAIKGKWYHAIFRKRSV</sequence>
<evidence type="ECO:0008006" key="3">
    <source>
        <dbReference type="Google" id="ProtNLM"/>
    </source>
</evidence>
<evidence type="ECO:0000313" key="1">
    <source>
        <dbReference type="EMBL" id="MDP4098977.1"/>
    </source>
</evidence>
<accession>A0ABT9FW72</accession>
<dbReference type="Proteomes" id="UP001241848">
    <property type="component" value="Unassembled WGS sequence"/>
</dbReference>
<evidence type="ECO:0000313" key="2">
    <source>
        <dbReference type="Proteomes" id="UP001241848"/>
    </source>
</evidence>
<dbReference type="EMBL" id="JAPCKK010000031">
    <property type="protein sequence ID" value="MDP4098977.1"/>
    <property type="molecule type" value="Genomic_DNA"/>
</dbReference>
<name>A0ABT9FW72_9BACL</name>
<gene>
    <name evidence="1" type="ORF">OIN60_19825</name>
</gene>
<reference evidence="1 2" key="1">
    <citation type="submission" date="2022-10" db="EMBL/GenBank/DDBJ databases">
        <title>Paenibacillus description and whole genome data of maize root bacterial community.</title>
        <authorList>
            <person name="Marton D."/>
            <person name="Farkas M."/>
            <person name="Cserhati M."/>
        </authorList>
    </citation>
    <scope>NUCLEOTIDE SEQUENCE [LARGE SCALE GENOMIC DNA]</scope>
    <source>
        <strain evidence="1 2">P96</strain>
    </source>
</reference>
<protein>
    <recommendedName>
        <fullName evidence="3">Integron-associated effector binding protein domain-containing protein</fullName>
    </recommendedName>
</protein>
<keyword evidence="2" id="KW-1185">Reference proteome</keyword>
<dbReference type="RefSeq" id="WP_305756595.1">
    <property type="nucleotide sequence ID" value="NZ_JAPCKK010000031.1"/>
</dbReference>
<proteinExistence type="predicted"/>
<organism evidence="1 2">
    <name type="scientific">Paenibacillus zeirhizosphaerae</name>
    <dbReference type="NCBI Taxonomy" id="2987519"/>
    <lineage>
        <taxon>Bacteria</taxon>
        <taxon>Bacillati</taxon>
        <taxon>Bacillota</taxon>
        <taxon>Bacilli</taxon>
        <taxon>Bacillales</taxon>
        <taxon>Paenibacillaceae</taxon>
        <taxon>Paenibacillus</taxon>
    </lineage>
</organism>